<dbReference type="Pfam" id="PF13406">
    <property type="entry name" value="SLT_2"/>
    <property type="match status" value="1"/>
</dbReference>
<organism evidence="3 4">
    <name type="scientific">Caldimonas aquatica</name>
    <dbReference type="NCBI Taxonomy" id="376175"/>
    <lineage>
        <taxon>Bacteria</taxon>
        <taxon>Pseudomonadati</taxon>
        <taxon>Pseudomonadota</taxon>
        <taxon>Betaproteobacteria</taxon>
        <taxon>Burkholderiales</taxon>
        <taxon>Sphaerotilaceae</taxon>
        <taxon>Caldimonas</taxon>
    </lineage>
</organism>
<evidence type="ECO:0000313" key="3">
    <source>
        <dbReference type="EMBL" id="UZD54011.1"/>
    </source>
</evidence>
<dbReference type="SUPFAM" id="SSF53955">
    <property type="entry name" value="Lysozyme-like"/>
    <property type="match status" value="1"/>
</dbReference>
<dbReference type="Gene3D" id="1.10.530.10">
    <property type="match status" value="1"/>
</dbReference>
<reference evidence="3" key="1">
    <citation type="submission" date="2022-10" db="EMBL/GenBank/DDBJ databases">
        <title>Complete genome sequence of Schlegelella aquatica LMG 23380.</title>
        <authorList>
            <person name="Musilova J."/>
            <person name="Kourilova X."/>
            <person name="Bezdicek M."/>
            <person name="Hermankova K."/>
            <person name="Obruca S."/>
            <person name="Sedlar K."/>
        </authorList>
    </citation>
    <scope>NUCLEOTIDE SEQUENCE</scope>
    <source>
        <strain evidence="3">LMG 23380</strain>
    </source>
</reference>
<dbReference type="PANTHER" id="PTHR30163:SF9">
    <property type="entry name" value="MEMBRANE-BOUND LYTIC MUREIN TRANSGLYCOSYLASE B"/>
    <property type="match status" value="1"/>
</dbReference>
<dbReference type="Proteomes" id="UP001163266">
    <property type="component" value="Chromosome"/>
</dbReference>
<evidence type="ECO:0000256" key="1">
    <source>
        <dbReference type="SAM" id="SignalP"/>
    </source>
</evidence>
<feature type="chain" id="PRO_5045346996" evidence="1">
    <location>
        <begin position="27"/>
        <end position="357"/>
    </location>
</feature>
<dbReference type="InterPro" id="IPR023346">
    <property type="entry name" value="Lysozyme-like_dom_sf"/>
</dbReference>
<proteinExistence type="predicted"/>
<feature type="domain" description="Transglycosylase SLT" evidence="2">
    <location>
        <begin position="47"/>
        <end position="346"/>
    </location>
</feature>
<keyword evidence="1" id="KW-0732">Signal</keyword>
<dbReference type="InterPro" id="IPR043426">
    <property type="entry name" value="MltB-like"/>
</dbReference>
<dbReference type="RefSeq" id="WP_264891580.1">
    <property type="nucleotide sequence ID" value="NZ_CP110257.1"/>
</dbReference>
<dbReference type="InterPro" id="IPR011757">
    <property type="entry name" value="Lytic_transglycosylase_MltB"/>
</dbReference>
<dbReference type="CDD" id="cd13399">
    <property type="entry name" value="Slt35-like"/>
    <property type="match status" value="1"/>
</dbReference>
<dbReference type="NCBIfam" id="TIGR02282">
    <property type="entry name" value="MltB"/>
    <property type="match status" value="1"/>
</dbReference>
<keyword evidence="4" id="KW-1185">Reference proteome</keyword>
<evidence type="ECO:0000313" key="4">
    <source>
        <dbReference type="Proteomes" id="UP001163266"/>
    </source>
</evidence>
<sequence>MLRPVLPTLSLLLALSLGLLPPAVCAGPRSRTVSDQAPDLVTYGSRADVQAYAEEIAARHQLDAAWTREVLARARYVPAVARLIMPPPAGTPKNWAAYRSRFIEPRRIRAGVEFWRTHERWLKQAQEMYGVPPEIVVGIVGVETLYGQHMGNFRVLDALATLSFDFPPGRKDRTAFFRDELAQFLVMCRSEGLDPAEVRGSYAGAMGMPQFMPSSWNRFAVDFDGDGHADLHRSAADVIGSVAHYLAEFGWQRGQPTHYEVSVPADRAQLAVLLGPDILPSFSPQEFLELGAALPEEAQRHPGKLALVELQNGEAAPSYVAGTENFYVITRYNWSSYYAMAVIELGRAVAAVAAATR</sequence>
<dbReference type="InterPro" id="IPR031304">
    <property type="entry name" value="SLT_2"/>
</dbReference>
<dbReference type="Gene3D" id="1.10.8.350">
    <property type="entry name" value="Bacterial muramidase"/>
    <property type="match status" value="1"/>
</dbReference>
<dbReference type="EMBL" id="CP110257">
    <property type="protein sequence ID" value="UZD54011.1"/>
    <property type="molecule type" value="Genomic_DNA"/>
</dbReference>
<accession>A0ABY6MND3</accession>
<feature type="signal peptide" evidence="1">
    <location>
        <begin position="1"/>
        <end position="26"/>
    </location>
</feature>
<gene>
    <name evidence="3" type="primary">mltB</name>
    <name evidence="3" type="ORF">OMP39_10000</name>
</gene>
<evidence type="ECO:0000259" key="2">
    <source>
        <dbReference type="Pfam" id="PF13406"/>
    </source>
</evidence>
<dbReference type="PANTHER" id="PTHR30163">
    <property type="entry name" value="MEMBRANE-BOUND LYTIC MUREIN TRANSGLYCOSYLASE B"/>
    <property type="match status" value="1"/>
</dbReference>
<name>A0ABY6MND3_9BURK</name>
<protein>
    <submittedName>
        <fullName evidence="3">Lytic murein transglycosylase B</fullName>
    </submittedName>
</protein>